<evidence type="ECO:0000313" key="3">
    <source>
        <dbReference type="EMBL" id="MDW5594912.1"/>
    </source>
</evidence>
<evidence type="ECO:0000313" key="4">
    <source>
        <dbReference type="Proteomes" id="UP001284601"/>
    </source>
</evidence>
<gene>
    <name evidence="3" type="ORF">R7226_11215</name>
</gene>
<comment type="caution">
    <text evidence="3">The sequence shown here is derived from an EMBL/GenBank/DDBJ whole genome shotgun (WGS) entry which is preliminary data.</text>
</comment>
<organism evidence="3 4">
    <name type="scientific">Conexibacter stalactiti</name>
    <dbReference type="NCBI Taxonomy" id="1940611"/>
    <lineage>
        <taxon>Bacteria</taxon>
        <taxon>Bacillati</taxon>
        <taxon>Actinomycetota</taxon>
        <taxon>Thermoleophilia</taxon>
        <taxon>Solirubrobacterales</taxon>
        <taxon>Conexibacteraceae</taxon>
        <taxon>Conexibacter</taxon>
    </lineage>
</organism>
<reference evidence="4" key="1">
    <citation type="submission" date="2023-07" db="EMBL/GenBank/DDBJ databases">
        <title>Conexibacter stalactiti sp. nov., isolated from stalactites in a lava cave and emended description of the genus Conexibacter.</title>
        <authorList>
            <person name="Lee S.D."/>
        </authorList>
    </citation>
    <scope>NUCLEOTIDE SEQUENCE [LARGE SCALE GENOMIC DNA]</scope>
    <source>
        <strain evidence="4">KCTC 39840</strain>
    </source>
</reference>
<name>A0ABU4HNQ7_9ACTN</name>
<sequence length="333" mass="34640">MHVFLHTFSFPRRTAALARQAEAWGFSGLLVADSQNLNADVWVELALAAAATERILLGPGVTNPATRHPAVTASAAATLQEESGGRALLGFGRGDSALTQLGRGPVPAAAFERALIELQGLLRGEQVELDDGARSQIGWIAASEQPKVPVAVAATGPHVIASGARHAEAVDFTVGAEPDHLRWAIETARAAADGRPLSLGAYVNVAVHSDPAAARDLVRGSTAILARFAAEGAPTDGLSDVTRRGIAQLAADYDEARHGQGAAPAARQMEDAFVDRFAVCGTAEQVRERLLELRALGLDRVVVVPGSLDADPAAVTASNERFAADVLPALLEA</sequence>
<dbReference type="Gene3D" id="3.20.20.30">
    <property type="entry name" value="Luciferase-like domain"/>
    <property type="match status" value="1"/>
</dbReference>
<protein>
    <submittedName>
        <fullName evidence="3">LLM class flavin-dependent oxidoreductase</fullName>
    </submittedName>
</protein>
<accession>A0ABU4HNQ7</accession>
<keyword evidence="1" id="KW-0560">Oxidoreductase</keyword>
<dbReference type="Pfam" id="PF00296">
    <property type="entry name" value="Bac_luciferase"/>
    <property type="match status" value="1"/>
</dbReference>
<dbReference type="EMBL" id="JAWSTH010000024">
    <property type="protein sequence ID" value="MDW5594912.1"/>
    <property type="molecule type" value="Genomic_DNA"/>
</dbReference>
<dbReference type="Proteomes" id="UP001284601">
    <property type="component" value="Unassembled WGS sequence"/>
</dbReference>
<dbReference type="SUPFAM" id="SSF51679">
    <property type="entry name" value="Bacterial luciferase-like"/>
    <property type="match status" value="1"/>
</dbReference>
<dbReference type="InterPro" id="IPR050564">
    <property type="entry name" value="F420-G6PD/mer"/>
</dbReference>
<proteinExistence type="predicted"/>
<evidence type="ECO:0000259" key="2">
    <source>
        <dbReference type="Pfam" id="PF00296"/>
    </source>
</evidence>
<keyword evidence="4" id="KW-1185">Reference proteome</keyword>
<dbReference type="RefSeq" id="WP_318597245.1">
    <property type="nucleotide sequence ID" value="NZ_JAWSTH010000024.1"/>
</dbReference>
<feature type="domain" description="Luciferase-like" evidence="2">
    <location>
        <begin position="11"/>
        <end position="299"/>
    </location>
</feature>
<dbReference type="PANTHER" id="PTHR43244:SF1">
    <property type="entry name" value="5,10-METHYLENETETRAHYDROMETHANOPTERIN REDUCTASE"/>
    <property type="match status" value="1"/>
</dbReference>
<dbReference type="PANTHER" id="PTHR43244">
    <property type="match status" value="1"/>
</dbReference>
<evidence type="ECO:0000256" key="1">
    <source>
        <dbReference type="ARBA" id="ARBA00023002"/>
    </source>
</evidence>
<dbReference type="InterPro" id="IPR011251">
    <property type="entry name" value="Luciferase-like_dom"/>
</dbReference>
<dbReference type="InterPro" id="IPR036661">
    <property type="entry name" value="Luciferase-like_sf"/>
</dbReference>